<name>A0A514TUI9_9CAUD</name>
<evidence type="ECO:0000313" key="1">
    <source>
        <dbReference type="EMBL" id="QDJ96692.1"/>
    </source>
</evidence>
<gene>
    <name evidence="1" type="ORF">PS1_0181</name>
</gene>
<dbReference type="EMBL" id="MN032614">
    <property type="protein sequence ID" value="QDJ96692.1"/>
    <property type="molecule type" value="Genomic_DNA"/>
</dbReference>
<organism evidence="1 2">
    <name type="scientific">Aeromonas phage PS1</name>
    <dbReference type="NCBI Taxonomy" id="2591406"/>
    <lineage>
        <taxon>Viruses</taxon>
        <taxon>Duplodnaviria</taxon>
        <taxon>Heunggongvirae</taxon>
        <taxon>Uroviricota</taxon>
        <taxon>Caudoviricetes</taxon>
        <taxon>Chimalliviridae</taxon>
        <taxon>Ferozepurvirus</taxon>
        <taxon>Ferozepurvirus PS1</taxon>
    </lineage>
</organism>
<keyword evidence="2" id="KW-1185">Reference proteome</keyword>
<evidence type="ECO:0000313" key="2">
    <source>
        <dbReference type="Proteomes" id="UP000317703"/>
    </source>
</evidence>
<dbReference type="Proteomes" id="UP000317703">
    <property type="component" value="Segment"/>
</dbReference>
<reference evidence="1" key="1">
    <citation type="submission" date="2019-06" db="EMBL/GenBank/DDBJ databases">
        <title>Complete genome sequence of Aeromonas hydrophila bacteriophage PS1.</title>
        <authorList>
            <person name="Rai S."/>
            <person name="Tyagi A."/>
            <person name="Kumar N."/>
            <person name="Singh N."/>
        </authorList>
    </citation>
    <scope>NUCLEOTIDE SEQUENCE [LARGE SCALE GENOMIC DNA]</scope>
</reference>
<accession>A0A514TUI9</accession>
<sequence>MMNELKAQIFKKKLFGLKHKFRFLKDDEVIQEGDLHFKVSGYGVFEFKSQDGLMEYLEYWFKETEVSNWEGKVLKYLSENLDKYQEGYKLILIARLLDSPEHTGLWTATSYGEPVTEFPLRVFVRKI</sequence>
<protein>
    <submittedName>
        <fullName evidence="1">Uncharacterized protein</fullName>
    </submittedName>
</protein>
<proteinExistence type="predicted"/>